<feature type="chain" id="PRO_5042877733" description="DUF243 domain-containing protein" evidence="2">
    <location>
        <begin position="17"/>
        <end position="422"/>
    </location>
</feature>
<gene>
    <name evidence="4" type="ORF">RN001_005233</name>
</gene>
<name>A0AAN7Q076_9COLE</name>
<evidence type="ECO:0000313" key="4">
    <source>
        <dbReference type="EMBL" id="KAK4881914.1"/>
    </source>
</evidence>
<dbReference type="SMART" id="SM00690">
    <property type="entry name" value="DM5"/>
    <property type="match status" value="2"/>
</dbReference>
<evidence type="ECO:0000259" key="3">
    <source>
        <dbReference type="SMART" id="SM00690"/>
    </source>
</evidence>
<dbReference type="PANTHER" id="PTHR31927">
    <property type="entry name" value="FI07246P-RELATED-RELATED"/>
    <property type="match status" value="1"/>
</dbReference>
<dbReference type="GO" id="GO:0062129">
    <property type="term" value="C:chitin-based extracellular matrix"/>
    <property type="evidence" value="ECO:0007669"/>
    <property type="project" value="TreeGrafter"/>
</dbReference>
<feature type="domain" description="DUF243" evidence="3">
    <location>
        <begin position="45"/>
        <end position="143"/>
    </location>
</feature>
<dbReference type="EMBL" id="JARPUR010000002">
    <property type="protein sequence ID" value="KAK4881914.1"/>
    <property type="molecule type" value="Genomic_DNA"/>
</dbReference>
<dbReference type="AlphaFoldDB" id="A0AAN7Q076"/>
<feature type="region of interest" description="Disordered" evidence="1">
    <location>
        <begin position="393"/>
        <end position="422"/>
    </location>
</feature>
<reference evidence="5" key="1">
    <citation type="submission" date="2023-01" db="EMBL/GenBank/DDBJ databases">
        <title>Key to firefly adult light organ development and bioluminescence: homeobox transcription factors regulate luciferase expression and transportation to peroxisome.</title>
        <authorList>
            <person name="Fu X."/>
        </authorList>
    </citation>
    <scope>NUCLEOTIDE SEQUENCE [LARGE SCALE GENOMIC DNA]</scope>
</reference>
<evidence type="ECO:0000313" key="5">
    <source>
        <dbReference type="Proteomes" id="UP001353858"/>
    </source>
</evidence>
<keyword evidence="5" id="KW-1185">Reference proteome</keyword>
<keyword evidence="2" id="KW-0732">Signal</keyword>
<dbReference type="Pfam" id="PF03103">
    <property type="entry name" value="DUF243"/>
    <property type="match status" value="2"/>
</dbReference>
<evidence type="ECO:0000256" key="2">
    <source>
        <dbReference type="SAM" id="SignalP"/>
    </source>
</evidence>
<proteinExistence type="predicted"/>
<dbReference type="GO" id="GO:0040003">
    <property type="term" value="P:chitin-based cuticle development"/>
    <property type="evidence" value="ECO:0007669"/>
    <property type="project" value="TreeGrafter"/>
</dbReference>
<feature type="signal peptide" evidence="2">
    <location>
        <begin position="1"/>
        <end position="16"/>
    </location>
</feature>
<feature type="domain" description="DUF243" evidence="3">
    <location>
        <begin position="255"/>
        <end position="353"/>
    </location>
</feature>
<dbReference type="InterPro" id="IPR004145">
    <property type="entry name" value="DUF243"/>
</dbReference>
<accession>A0AAN7Q076</accession>
<dbReference type="GO" id="GO:0008010">
    <property type="term" value="F:structural constituent of chitin-based larval cuticle"/>
    <property type="evidence" value="ECO:0007669"/>
    <property type="project" value="TreeGrafter"/>
</dbReference>
<dbReference type="Proteomes" id="UP001353858">
    <property type="component" value="Unassembled WGS sequence"/>
</dbReference>
<organism evidence="4 5">
    <name type="scientific">Aquatica leii</name>
    <dbReference type="NCBI Taxonomy" id="1421715"/>
    <lineage>
        <taxon>Eukaryota</taxon>
        <taxon>Metazoa</taxon>
        <taxon>Ecdysozoa</taxon>
        <taxon>Arthropoda</taxon>
        <taxon>Hexapoda</taxon>
        <taxon>Insecta</taxon>
        <taxon>Pterygota</taxon>
        <taxon>Neoptera</taxon>
        <taxon>Endopterygota</taxon>
        <taxon>Coleoptera</taxon>
        <taxon>Polyphaga</taxon>
        <taxon>Elateriformia</taxon>
        <taxon>Elateroidea</taxon>
        <taxon>Lampyridae</taxon>
        <taxon>Luciolinae</taxon>
        <taxon>Aquatica</taxon>
    </lineage>
</organism>
<protein>
    <recommendedName>
        <fullName evidence="3">DUF243 domain-containing protein</fullName>
    </recommendedName>
</protein>
<evidence type="ECO:0000256" key="1">
    <source>
        <dbReference type="SAM" id="MobiDB-lite"/>
    </source>
</evidence>
<comment type="caution">
    <text evidence="4">The sequence shown here is derived from an EMBL/GenBank/DDBJ whole genome shotgun (WGS) entry which is preliminary data.</text>
</comment>
<sequence>MLVALSVIALAVIAYARPDVSHLPSGSYLPTYNGELGPDSDHNMSEDQKHVYFYASPNGEEYTRLRINVVPKSHKNTKIIFVKAPHHAGVIPEVVAPPSLAEDKTLVYVLVKKPVDGQSIDIPAGLGVKQLKPEVFFLKYNNKHEAESQIQSGIQGNNVGVSVPDLQNELDFVNALGNGQGHEGMHGPSVFLTTLRTMQVVLLIATALVAIVGARPDASHLPSGSYLPSEPHNLYGSGDLSSLGGIGSDNGFHQSEDEKHVYFYAHPNDEQYTRFRISVVPKSHKNTKIIFVKAPHHAGVIPEVVAPPSLAEDKTLVYVLVKKPVDGQSIIIPAGLGVKQAKPEVFFIKYNNKHEAEAHVHAGIQGQRVGVNVPDLPNDYAFINALGNGHEDGGIATADHGSAAHSGDSSIKHGPPGASGPY</sequence>
<dbReference type="PANTHER" id="PTHR31927:SF16">
    <property type="entry name" value="LP07342P"/>
    <property type="match status" value="1"/>
</dbReference>